<dbReference type="EMBL" id="UGTJ01000003">
    <property type="protein sequence ID" value="SUB96817.1"/>
    <property type="molecule type" value="Genomic_DNA"/>
</dbReference>
<dbReference type="SUPFAM" id="SSF116734">
    <property type="entry name" value="DNA methylase specificity domain"/>
    <property type="match status" value="1"/>
</dbReference>
<dbReference type="Proteomes" id="UP000255283">
    <property type="component" value="Unassembled WGS sequence"/>
</dbReference>
<evidence type="ECO:0008006" key="5">
    <source>
        <dbReference type="Google" id="ProtNLM"/>
    </source>
</evidence>
<dbReference type="RefSeq" id="WP_147279930.1">
    <property type="nucleotide sequence ID" value="NZ_JAQETA010000017.1"/>
</dbReference>
<reference evidence="3 4" key="1">
    <citation type="submission" date="2018-06" db="EMBL/GenBank/DDBJ databases">
        <authorList>
            <consortium name="Pathogen Informatics"/>
            <person name="Doyle S."/>
        </authorList>
    </citation>
    <scope>NUCLEOTIDE SEQUENCE [LARGE SCALE GENOMIC DNA]</scope>
    <source>
        <strain evidence="3 4">NCTC13063</strain>
    </source>
</reference>
<dbReference type="REBASE" id="409753">
    <property type="entry name" value="S3.Pbu13063ORF2589P"/>
</dbReference>
<dbReference type="GO" id="GO:0003677">
    <property type="term" value="F:DNA binding"/>
    <property type="evidence" value="ECO:0007669"/>
    <property type="project" value="UniProtKB-KW"/>
</dbReference>
<gene>
    <name evidence="3" type="ORF">NCTC13063_02593</name>
</gene>
<dbReference type="Gene3D" id="3.90.220.20">
    <property type="entry name" value="DNA methylase specificity domains"/>
    <property type="match status" value="1"/>
</dbReference>
<name>A0AAQ1UNJ4_9BACT</name>
<keyword evidence="2" id="KW-0238">DNA-binding</keyword>
<dbReference type="AlphaFoldDB" id="A0AAQ1UNJ4"/>
<keyword evidence="1" id="KW-0680">Restriction system</keyword>
<evidence type="ECO:0000313" key="3">
    <source>
        <dbReference type="EMBL" id="SUB96817.1"/>
    </source>
</evidence>
<comment type="caution">
    <text evidence="3">The sequence shown here is derived from an EMBL/GenBank/DDBJ whole genome shotgun (WGS) entry which is preliminary data.</text>
</comment>
<evidence type="ECO:0000256" key="2">
    <source>
        <dbReference type="ARBA" id="ARBA00023125"/>
    </source>
</evidence>
<proteinExistence type="predicted"/>
<sequence length="187" mass="20960">MKLSEIATFVEDKISSNSISLADYVTTDSLLPNKEGKALATNLPPVICSLTHFRKGDVLVANIRPYLKKVWLADKEGGCSSDVLVFRVKEGNKSSFLYAIMLQDRFFDYAMKGAKGSKMPRGDKDQIMRYELPTFSPQEQENIGNLVISITNKLWLNRSINHNLVENARHRLLPVHSLGEVGVHRAA</sequence>
<evidence type="ECO:0000313" key="4">
    <source>
        <dbReference type="Proteomes" id="UP000255283"/>
    </source>
</evidence>
<evidence type="ECO:0000256" key="1">
    <source>
        <dbReference type="ARBA" id="ARBA00022747"/>
    </source>
</evidence>
<dbReference type="GO" id="GO:0009307">
    <property type="term" value="P:DNA restriction-modification system"/>
    <property type="evidence" value="ECO:0007669"/>
    <property type="project" value="UniProtKB-KW"/>
</dbReference>
<protein>
    <recommendedName>
        <fullName evidence="5">Type I restriction modification DNA specificity domain-containing protein</fullName>
    </recommendedName>
</protein>
<organism evidence="3 4">
    <name type="scientific">Segatella buccae</name>
    <dbReference type="NCBI Taxonomy" id="28126"/>
    <lineage>
        <taxon>Bacteria</taxon>
        <taxon>Pseudomonadati</taxon>
        <taxon>Bacteroidota</taxon>
        <taxon>Bacteroidia</taxon>
        <taxon>Bacteroidales</taxon>
        <taxon>Prevotellaceae</taxon>
        <taxon>Segatella</taxon>
    </lineage>
</organism>
<dbReference type="InterPro" id="IPR044946">
    <property type="entry name" value="Restrct_endonuc_typeI_TRD_sf"/>
</dbReference>
<accession>A0AAQ1UNJ4</accession>